<dbReference type="Proteomes" id="UP000594014">
    <property type="component" value="Chromosome"/>
</dbReference>
<reference evidence="1" key="1">
    <citation type="submission" date="2019-08" db="EMBL/GenBank/DDBJ databases">
        <title>Genome sequence of Clostridiales bacterium MT110.</title>
        <authorList>
            <person name="Cao J."/>
        </authorList>
    </citation>
    <scope>NUCLEOTIDE SEQUENCE</scope>
    <source>
        <strain evidence="1">MT110</strain>
    </source>
</reference>
<organism evidence="1 2">
    <name type="scientific">Anoxybacterium hadale</name>
    <dbReference type="NCBI Taxonomy" id="3408580"/>
    <lineage>
        <taxon>Bacteria</taxon>
        <taxon>Bacillati</taxon>
        <taxon>Bacillota</taxon>
        <taxon>Clostridia</taxon>
        <taxon>Peptostreptococcales</taxon>
        <taxon>Anaerovoracaceae</taxon>
        <taxon>Anoxybacterium</taxon>
    </lineage>
</organism>
<evidence type="ECO:0000313" key="2">
    <source>
        <dbReference type="Proteomes" id="UP000594014"/>
    </source>
</evidence>
<evidence type="ECO:0000313" key="1">
    <source>
        <dbReference type="EMBL" id="QOX65596.1"/>
    </source>
</evidence>
<protein>
    <submittedName>
        <fullName evidence="1">Uncharacterized protein</fullName>
    </submittedName>
</protein>
<sequence length="67" mass="7503">MKKRTAGSGASQSPEGTLPFFRRITSRKAKGSCNEKTDSRERSESESRRDVAFFSQNHEPKGEGKLQ</sequence>
<proteinExistence type="predicted"/>
<keyword evidence="2" id="KW-1185">Reference proteome</keyword>
<accession>A0ACD1AHJ2</accession>
<gene>
    <name evidence="1" type="ORF">FRZ06_20670</name>
</gene>
<dbReference type="EMBL" id="CP042469">
    <property type="protein sequence ID" value="QOX65596.1"/>
    <property type="molecule type" value="Genomic_DNA"/>
</dbReference>
<name>A0ACD1AHJ2_9FIRM</name>